<dbReference type="RefSeq" id="WP_090443863.1">
    <property type="nucleotide sequence ID" value="NZ_FOHU01000009.1"/>
</dbReference>
<keyword evidence="3" id="KW-1185">Reference proteome</keyword>
<sequence length="79" mass="9230">MARMRTIKQTVEYLKNKDPDTAVSTWWLRMMVKSGQIKHHKAGNKFLINLDALEDFLMNPPQDDSQSTNSDFGKLRKVY</sequence>
<accession>A0A1I0E3D5</accession>
<proteinExistence type="predicted"/>
<dbReference type="OrthoDB" id="1822938at2"/>
<gene>
    <name evidence="2" type="ORF">SAMN05660297_02261</name>
</gene>
<feature type="compositionally biased region" description="Polar residues" evidence="1">
    <location>
        <begin position="62"/>
        <end position="71"/>
    </location>
</feature>
<evidence type="ECO:0000256" key="1">
    <source>
        <dbReference type="SAM" id="MobiDB-lite"/>
    </source>
</evidence>
<organism evidence="2 3">
    <name type="scientific">Natronincola peptidivorans</name>
    <dbReference type="NCBI Taxonomy" id="426128"/>
    <lineage>
        <taxon>Bacteria</taxon>
        <taxon>Bacillati</taxon>
        <taxon>Bacillota</taxon>
        <taxon>Clostridia</taxon>
        <taxon>Peptostreptococcales</taxon>
        <taxon>Natronincolaceae</taxon>
        <taxon>Natronincola</taxon>
    </lineage>
</organism>
<dbReference type="Proteomes" id="UP000199568">
    <property type="component" value="Unassembled WGS sequence"/>
</dbReference>
<protein>
    <submittedName>
        <fullName evidence="2">DNA binding domain-containing protein, excisionase family</fullName>
    </submittedName>
</protein>
<feature type="region of interest" description="Disordered" evidence="1">
    <location>
        <begin position="59"/>
        <end position="79"/>
    </location>
</feature>
<dbReference type="AlphaFoldDB" id="A0A1I0E3D5"/>
<reference evidence="2 3" key="1">
    <citation type="submission" date="2016-10" db="EMBL/GenBank/DDBJ databases">
        <authorList>
            <person name="de Groot N.N."/>
        </authorList>
    </citation>
    <scope>NUCLEOTIDE SEQUENCE [LARGE SCALE GENOMIC DNA]</scope>
    <source>
        <strain evidence="2 3">DSM 18979</strain>
    </source>
</reference>
<evidence type="ECO:0000313" key="2">
    <source>
        <dbReference type="EMBL" id="SET38691.1"/>
    </source>
</evidence>
<dbReference type="STRING" id="426128.SAMN05660297_02261"/>
<name>A0A1I0E3D5_9FIRM</name>
<dbReference type="EMBL" id="FOHU01000009">
    <property type="protein sequence ID" value="SET38691.1"/>
    <property type="molecule type" value="Genomic_DNA"/>
</dbReference>
<evidence type="ECO:0000313" key="3">
    <source>
        <dbReference type="Proteomes" id="UP000199568"/>
    </source>
</evidence>